<dbReference type="Proteomes" id="UP001589788">
    <property type="component" value="Unassembled WGS sequence"/>
</dbReference>
<evidence type="ECO:0000259" key="2">
    <source>
        <dbReference type="Pfam" id="PF00857"/>
    </source>
</evidence>
<dbReference type="RefSeq" id="WP_377789446.1">
    <property type="nucleotide sequence ID" value="NZ_JBHLYQ010000066.1"/>
</dbReference>
<feature type="domain" description="Isochorismatase-like" evidence="2">
    <location>
        <begin position="27"/>
        <end position="226"/>
    </location>
</feature>
<keyword evidence="4" id="KW-1185">Reference proteome</keyword>
<protein>
    <submittedName>
        <fullName evidence="3">Cysteine hydrolase family protein</fullName>
    </submittedName>
</protein>
<organism evidence="3 4">
    <name type="scientific">Aciditerrimonas ferrireducens</name>
    <dbReference type="NCBI Taxonomy" id="667306"/>
    <lineage>
        <taxon>Bacteria</taxon>
        <taxon>Bacillati</taxon>
        <taxon>Actinomycetota</taxon>
        <taxon>Acidimicrobiia</taxon>
        <taxon>Acidimicrobiales</taxon>
        <taxon>Acidimicrobiaceae</taxon>
        <taxon>Aciditerrimonas</taxon>
    </lineage>
</organism>
<dbReference type="Gene3D" id="3.40.50.850">
    <property type="entry name" value="Isochorismatase-like"/>
    <property type="match status" value="1"/>
</dbReference>
<dbReference type="PANTHER" id="PTHR43540:SF6">
    <property type="entry name" value="ISOCHORISMATASE-LIKE DOMAIN-CONTAINING PROTEIN"/>
    <property type="match status" value="1"/>
</dbReference>
<dbReference type="EMBL" id="JBHLYQ010000066">
    <property type="protein sequence ID" value="MFC0082041.1"/>
    <property type="molecule type" value="Genomic_DNA"/>
</dbReference>
<dbReference type="InterPro" id="IPR036380">
    <property type="entry name" value="Isochorismatase-like_sf"/>
</dbReference>
<dbReference type="InterPro" id="IPR000868">
    <property type="entry name" value="Isochorismatase-like_dom"/>
</dbReference>
<dbReference type="SUPFAM" id="SSF52499">
    <property type="entry name" value="Isochorismatase-like hydrolases"/>
    <property type="match status" value="1"/>
</dbReference>
<gene>
    <name evidence="3" type="ORF">ACFFRE_07755</name>
</gene>
<evidence type="ECO:0000313" key="4">
    <source>
        <dbReference type="Proteomes" id="UP001589788"/>
    </source>
</evidence>
<dbReference type="CDD" id="cd00431">
    <property type="entry name" value="cysteine_hydrolases"/>
    <property type="match status" value="1"/>
</dbReference>
<accession>A0ABV6C2Y5</accession>
<sequence length="245" mass="26430">MTTGEELGREDFRRALRSQLVLDPATTAVVTVDCHRGHLDPGIATMPVPPQRARKVVDAAGRLVRGARARGVQVVHVVLQTRLLADGRVESMANPFWRAVEQTRQSLTPDGPSTVRGHNLEGSPQTQLVPELGPEPTDLLVTTKRRLSIFRDTDLELLLRGRGATSVVLCGINTNTCVLCAAFEAFNRDLRVVVAEDAVASMYGEDLHRFGLATVARCLGWVLPVDEILDVLGAARSASLAGPTG</sequence>
<evidence type="ECO:0000256" key="1">
    <source>
        <dbReference type="ARBA" id="ARBA00022801"/>
    </source>
</evidence>
<keyword evidence="1 3" id="KW-0378">Hydrolase</keyword>
<dbReference type="GO" id="GO:0016787">
    <property type="term" value="F:hydrolase activity"/>
    <property type="evidence" value="ECO:0007669"/>
    <property type="project" value="UniProtKB-KW"/>
</dbReference>
<reference evidence="3 4" key="1">
    <citation type="submission" date="2024-09" db="EMBL/GenBank/DDBJ databases">
        <authorList>
            <person name="Sun Q."/>
            <person name="Mori K."/>
        </authorList>
    </citation>
    <scope>NUCLEOTIDE SEQUENCE [LARGE SCALE GENOMIC DNA]</scope>
    <source>
        <strain evidence="3 4">JCM 15389</strain>
    </source>
</reference>
<dbReference type="Pfam" id="PF00857">
    <property type="entry name" value="Isochorismatase"/>
    <property type="match status" value="1"/>
</dbReference>
<comment type="caution">
    <text evidence="3">The sequence shown here is derived from an EMBL/GenBank/DDBJ whole genome shotgun (WGS) entry which is preliminary data.</text>
</comment>
<dbReference type="InterPro" id="IPR050272">
    <property type="entry name" value="Isochorismatase-like_hydrls"/>
</dbReference>
<proteinExistence type="predicted"/>
<evidence type="ECO:0000313" key="3">
    <source>
        <dbReference type="EMBL" id="MFC0082041.1"/>
    </source>
</evidence>
<dbReference type="PANTHER" id="PTHR43540">
    <property type="entry name" value="PEROXYUREIDOACRYLATE/UREIDOACRYLATE AMIDOHYDROLASE-RELATED"/>
    <property type="match status" value="1"/>
</dbReference>
<name>A0ABV6C2Y5_9ACTN</name>